<evidence type="ECO:0000313" key="12">
    <source>
        <dbReference type="EMBL" id="CAF1154410.1"/>
    </source>
</evidence>
<feature type="compositionally biased region" description="Basic and acidic residues" evidence="9">
    <location>
        <begin position="505"/>
        <end position="521"/>
    </location>
</feature>
<evidence type="ECO:0000256" key="3">
    <source>
        <dbReference type="ARBA" id="ARBA00022692"/>
    </source>
</evidence>
<evidence type="ECO:0000256" key="1">
    <source>
        <dbReference type="ARBA" id="ARBA00004141"/>
    </source>
</evidence>
<feature type="compositionally biased region" description="Basic residues" evidence="9">
    <location>
        <begin position="473"/>
        <end position="488"/>
    </location>
</feature>
<evidence type="ECO:0000256" key="8">
    <source>
        <dbReference type="RuleBase" id="RU003857"/>
    </source>
</evidence>
<keyword evidence="2 8" id="KW-0813">Transport</keyword>
<comment type="similarity">
    <text evidence="8">Belongs to the two pore domain potassium channel (TC 1.A.1.8) family.</text>
</comment>
<feature type="transmembrane region" description="Helical" evidence="10">
    <location>
        <begin position="613"/>
        <end position="634"/>
    </location>
</feature>
<evidence type="ECO:0000313" key="16">
    <source>
        <dbReference type="Proteomes" id="UP000663834"/>
    </source>
</evidence>
<dbReference type="Proteomes" id="UP000663855">
    <property type="component" value="Unassembled WGS sequence"/>
</dbReference>
<dbReference type="Proteomes" id="UP000681720">
    <property type="component" value="Unassembled WGS sequence"/>
</dbReference>
<feature type="transmembrane region" description="Helical" evidence="10">
    <location>
        <begin position="189"/>
        <end position="207"/>
    </location>
</feature>
<evidence type="ECO:0000256" key="4">
    <source>
        <dbReference type="ARBA" id="ARBA00022989"/>
    </source>
</evidence>
<evidence type="ECO:0000313" key="15">
    <source>
        <dbReference type="EMBL" id="CAF4019391.1"/>
    </source>
</evidence>
<evidence type="ECO:0000259" key="11">
    <source>
        <dbReference type="Pfam" id="PF07885"/>
    </source>
</evidence>
<dbReference type="EMBL" id="CAJNOW010002824">
    <property type="protein sequence ID" value="CAF1364962.1"/>
    <property type="molecule type" value="Genomic_DNA"/>
</dbReference>
<dbReference type="GO" id="GO:0005886">
    <property type="term" value="C:plasma membrane"/>
    <property type="evidence" value="ECO:0007669"/>
    <property type="project" value="TreeGrafter"/>
</dbReference>
<dbReference type="InterPro" id="IPR003280">
    <property type="entry name" value="2pore_dom_K_chnl"/>
</dbReference>
<sequence length="685" mass="77466">MRPGQVVVLPRGAALALARSNSMRRRQAKDPTSNRDKRLCTKENCLTCCKKFTAFMFSRVGLFLVMIGYVALGGLLFRELEAGNEHDMRRIMHDELTLTLEKLWKGILDANPLPDKEKRRNFSIYATNELQLFENTVTRQVDKGFDGRTTNSEHDWNFFGAVLYAVTLISTIGYGNITTKTTQGKIATVLYSAFGVPLMMLFVANMGSTMAKLFAFVFSRITMIFCCRMTNKKKRTLALKNRQKLMEKNNHSVIAIDEKLPISTINVKSNLKQIKDDHVKQMNSSMTESLLNSTTDNNYSNELRQLPADIRLNLLTGMPNKSKTNSLTSSTNSIGEKSKDAIVRINELIRQNSVQDVDDTNVDDVPERRRSMDVNPIQYYINETNKLTSNLDDPAQDQSIVSIEQDEKNMKQVAIVEDTANEENTKESKKKSKKNLKRSKSESTHDRNSTKKVINNVSSTDENTPAAAAAAKPSRRRFFSRKNNKLKKQVPIEDDTNQNSLNEQTNEKLPHRSKSLKESHSTRSSPPPPDYEQSTINNITPISTTIKWKGDHEFYPMKTALDLANGDFDDEDYDEDDDDDEESVPLLVTVFVIPLYLTLGAILFGIWEQWSFLNAFYFCFITLTTIGFGDFVPGSSLKAQAEKEKLISAAVYILFGLVLIAMCVNLMKEQLSQKVKRVASKLGSF</sequence>
<evidence type="ECO:0000313" key="14">
    <source>
        <dbReference type="EMBL" id="CAF3916160.1"/>
    </source>
</evidence>
<feature type="compositionally biased region" description="Polar residues" evidence="9">
    <location>
        <begin position="451"/>
        <end position="463"/>
    </location>
</feature>
<dbReference type="Proteomes" id="UP000681967">
    <property type="component" value="Unassembled WGS sequence"/>
</dbReference>
<dbReference type="EMBL" id="CAJNOV010003818">
    <property type="protein sequence ID" value="CAF1154410.1"/>
    <property type="molecule type" value="Genomic_DNA"/>
</dbReference>
<proteinExistence type="inferred from homology"/>
<dbReference type="GO" id="GO:0022841">
    <property type="term" value="F:potassium ion leak channel activity"/>
    <property type="evidence" value="ECO:0007669"/>
    <property type="project" value="TreeGrafter"/>
</dbReference>
<evidence type="ECO:0000256" key="2">
    <source>
        <dbReference type="ARBA" id="ARBA00022448"/>
    </source>
</evidence>
<dbReference type="GO" id="GO:0030322">
    <property type="term" value="P:stabilization of membrane potential"/>
    <property type="evidence" value="ECO:0007669"/>
    <property type="project" value="TreeGrafter"/>
</dbReference>
<dbReference type="AlphaFoldDB" id="A0A815IG50"/>
<name>A0A815IG50_9BILA</name>
<feature type="compositionally biased region" description="Basic and acidic residues" evidence="9">
    <location>
        <begin position="439"/>
        <end position="449"/>
    </location>
</feature>
<feature type="compositionally biased region" description="Basic residues" evidence="9">
    <location>
        <begin position="428"/>
        <end position="438"/>
    </location>
</feature>
<keyword evidence="3 8" id="KW-0812">Transmembrane</keyword>
<dbReference type="Gene3D" id="1.10.287.70">
    <property type="match status" value="2"/>
</dbReference>
<evidence type="ECO:0000313" key="13">
    <source>
        <dbReference type="EMBL" id="CAF1364962.1"/>
    </source>
</evidence>
<organism evidence="13 16">
    <name type="scientific">Rotaria magnacalcarata</name>
    <dbReference type="NCBI Taxonomy" id="392030"/>
    <lineage>
        <taxon>Eukaryota</taxon>
        <taxon>Metazoa</taxon>
        <taxon>Spiralia</taxon>
        <taxon>Gnathifera</taxon>
        <taxon>Rotifera</taxon>
        <taxon>Eurotatoria</taxon>
        <taxon>Bdelloidea</taxon>
        <taxon>Philodinida</taxon>
        <taxon>Philodinidae</taxon>
        <taxon>Rotaria</taxon>
    </lineage>
</organism>
<gene>
    <name evidence="15" type="ORF">BYL167_LOCUS14692</name>
    <name evidence="12" type="ORF">CJN711_LOCUS9691</name>
    <name evidence="14" type="ORF">GIL414_LOCUS7327</name>
    <name evidence="13" type="ORF">KQP761_LOCUS7927</name>
</gene>
<feature type="transmembrane region" description="Helical" evidence="10">
    <location>
        <begin position="646"/>
        <end position="667"/>
    </location>
</feature>
<evidence type="ECO:0000256" key="6">
    <source>
        <dbReference type="ARBA" id="ARBA00023136"/>
    </source>
</evidence>
<dbReference type="Pfam" id="PF07885">
    <property type="entry name" value="Ion_trans_2"/>
    <property type="match status" value="2"/>
</dbReference>
<keyword evidence="5 8" id="KW-0406">Ion transport</keyword>
<feature type="domain" description="Potassium channel" evidence="11">
    <location>
        <begin position="153"/>
        <end position="211"/>
    </location>
</feature>
<keyword evidence="6 10" id="KW-0472">Membrane</keyword>
<dbReference type="OrthoDB" id="297496at2759"/>
<dbReference type="InterPro" id="IPR013099">
    <property type="entry name" value="K_chnl_dom"/>
</dbReference>
<dbReference type="Proteomes" id="UP000663834">
    <property type="component" value="Unassembled WGS sequence"/>
</dbReference>
<dbReference type="PRINTS" id="PR01333">
    <property type="entry name" value="2POREKCHANEL"/>
</dbReference>
<dbReference type="SUPFAM" id="SSF81324">
    <property type="entry name" value="Voltage-gated potassium channels"/>
    <property type="match status" value="2"/>
</dbReference>
<dbReference type="PANTHER" id="PTHR11003">
    <property type="entry name" value="POTASSIUM CHANNEL, SUBFAMILY K"/>
    <property type="match status" value="1"/>
</dbReference>
<feature type="domain" description="Potassium channel" evidence="11">
    <location>
        <begin position="593"/>
        <end position="671"/>
    </location>
</feature>
<evidence type="ECO:0000256" key="5">
    <source>
        <dbReference type="ARBA" id="ARBA00023065"/>
    </source>
</evidence>
<feature type="transmembrane region" description="Helical" evidence="10">
    <location>
        <begin position="586"/>
        <end position="607"/>
    </location>
</feature>
<dbReference type="PANTHER" id="PTHR11003:SF334">
    <property type="entry name" value="FI03418P"/>
    <property type="match status" value="1"/>
</dbReference>
<protein>
    <recommendedName>
        <fullName evidence="11">Potassium channel domain-containing protein</fullName>
    </recommendedName>
</protein>
<keyword evidence="7 8" id="KW-0407">Ion channel</keyword>
<keyword evidence="4 10" id="KW-1133">Transmembrane helix</keyword>
<dbReference type="EMBL" id="CAJOBJ010002218">
    <property type="protein sequence ID" value="CAF3916160.1"/>
    <property type="molecule type" value="Genomic_DNA"/>
</dbReference>
<comment type="subcellular location">
    <subcellularLocation>
        <location evidence="1">Membrane</location>
        <topology evidence="1">Multi-pass membrane protein</topology>
    </subcellularLocation>
</comment>
<evidence type="ECO:0000256" key="7">
    <source>
        <dbReference type="ARBA" id="ARBA00023303"/>
    </source>
</evidence>
<feature type="transmembrane region" description="Helical" evidence="10">
    <location>
        <begin position="60"/>
        <end position="77"/>
    </location>
</feature>
<feature type="region of interest" description="Disordered" evidence="9">
    <location>
        <begin position="417"/>
        <end position="537"/>
    </location>
</feature>
<evidence type="ECO:0000256" key="10">
    <source>
        <dbReference type="SAM" id="Phobius"/>
    </source>
</evidence>
<feature type="transmembrane region" description="Helical" evidence="10">
    <location>
        <begin position="156"/>
        <end position="177"/>
    </location>
</feature>
<reference evidence="13" key="1">
    <citation type="submission" date="2021-02" db="EMBL/GenBank/DDBJ databases">
        <authorList>
            <person name="Nowell W R."/>
        </authorList>
    </citation>
    <scope>NUCLEOTIDE SEQUENCE</scope>
</reference>
<comment type="caution">
    <text evidence="13">The sequence shown here is derived from an EMBL/GenBank/DDBJ whole genome shotgun (WGS) entry which is preliminary data.</text>
</comment>
<evidence type="ECO:0000256" key="9">
    <source>
        <dbReference type="SAM" id="MobiDB-lite"/>
    </source>
</evidence>
<dbReference type="EMBL" id="CAJOBH010005284">
    <property type="protein sequence ID" value="CAF4019391.1"/>
    <property type="molecule type" value="Genomic_DNA"/>
</dbReference>
<dbReference type="GO" id="GO:0015271">
    <property type="term" value="F:outward rectifier potassium channel activity"/>
    <property type="evidence" value="ECO:0007669"/>
    <property type="project" value="TreeGrafter"/>
</dbReference>
<accession>A0A815IG50</accession>